<sequence length="78" mass="9037">MMEKHGLKSVFPIEDIAVMGIWELLPHLNKFQVRLKQTCEAAISFDPHVIVTIDSKGFSFRLLKQLRGNSFTIFLEFK</sequence>
<dbReference type="EMBL" id="CM042009">
    <property type="protein sequence ID" value="KAI3792555.1"/>
    <property type="molecule type" value="Genomic_DNA"/>
</dbReference>
<dbReference type="Proteomes" id="UP001055811">
    <property type="component" value="Linkage Group LG01"/>
</dbReference>
<evidence type="ECO:0000313" key="1">
    <source>
        <dbReference type="EMBL" id="KAI3792555.1"/>
    </source>
</evidence>
<evidence type="ECO:0000313" key="2">
    <source>
        <dbReference type="Proteomes" id="UP001055811"/>
    </source>
</evidence>
<reference evidence="2" key="1">
    <citation type="journal article" date="2022" name="Mol. Ecol. Resour.">
        <title>The genomes of chicory, endive, great burdock and yacon provide insights into Asteraceae palaeo-polyploidization history and plant inulin production.</title>
        <authorList>
            <person name="Fan W."/>
            <person name="Wang S."/>
            <person name="Wang H."/>
            <person name="Wang A."/>
            <person name="Jiang F."/>
            <person name="Liu H."/>
            <person name="Zhao H."/>
            <person name="Xu D."/>
            <person name="Zhang Y."/>
        </authorList>
    </citation>
    <scope>NUCLEOTIDE SEQUENCE [LARGE SCALE GENOMIC DNA]</scope>
    <source>
        <strain evidence="2">cv. Punajuju</strain>
    </source>
</reference>
<gene>
    <name evidence="1" type="ORF">L2E82_06438</name>
</gene>
<proteinExistence type="predicted"/>
<protein>
    <submittedName>
        <fullName evidence="1">Uncharacterized protein</fullName>
    </submittedName>
</protein>
<name>A0ACB9H9Z3_CICIN</name>
<comment type="caution">
    <text evidence="1">The sequence shown here is derived from an EMBL/GenBank/DDBJ whole genome shotgun (WGS) entry which is preliminary data.</text>
</comment>
<reference evidence="1 2" key="2">
    <citation type="journal article" date="2022" name="Mol. Ecol. Resour.">
        <title>The genomes of chicory, endive, great burdock and yacon provide insights into Asteraceae paleo-polyploidization history and plant inulin production.</title>
        <authorList>
            <person name="Fan W."/>
            <person name="Wang S."/>
            <person name="Wang H."/>
            <person name="Wang A."/>
            <person name="Jiang F."/>
            <person name="Liu H."/>
            <person name="Zhao H."/>
            <person name="Xu D."/>
            <person name="Zhang Y."/>
        </authorList>
    </citation>
    <scope>NUCLEOTIDE SEQUENCE [LARGE SCALE GENOMIC DNA]</scope>
    <source>
        <strain evidence="2">cv. Punajuju</strain>
        <tissue evidence="1">Leaves</tissue>
    </source>
</reference>
<keyword evidence="2" id="KW-1185">Reference proteome</keyword>
<organism evidence="1 2">
    <name type="scientific">Cichorium intybus</name>
    <name type="common">Chicory</name>
    <dbReference type="NCBI Taxonomy" id="13427"/>
    <lineage>
        <taxon>Eukaryota</taxon>
        <taxon>Viridiplantae</taxon>
        <taxon>Streptophyta</taxon>
        <taxon>Embryophyta</taxon>
        <taxon>Tracheophyta</taxon>
        <taxon>Spermatophyta</taxon>
        <taxon>Magnoliopsida</taxon>
        <taxon>eudicotyledons</taxon>
        <taxon>Gunneridae</taxon>
        <taxon>Pentapetalae</taxon>
        <taxon>asterids</taxon>
        <taxon>campanulids</taxon>
        <taxon>Asterales</taxon>
        <taxon>Asteraceae</taxon>
        <taxon>Cichorioideae</taxon>
        <taxon>Cichorieae</taxon>
        <taxon>Cichoriinae</taxon>
        <taxon>Cichorium</taxon>
    </lineage>
</organism>
<accession>A0ACB9H9Z3</accession>